<keyword evidence="4 8" id="KW-0238">DNA-binding</keyword>
<dbReference type="InParanoid" id="A0A200QDA3"/>
<evidence type="ECO:0000256" key="8">
    <source>
        <dbReference type="PROSITE-ProRule" id="PRU00108"/>
    </source>
</evidence>
<dbReference type="PROSITE" id="PS50071">
    <property type="entry name" value="HOMEOBOX_2"/>
    <property type="match status" value="1"/>
</dbReference>
<evidence type="ECO:0000256" key="3">
    <source>
        <dbReference type="ARBA" id="ARBA00023015"/>
    </source>
</evidence>
<dbReference type="OrthoDB" id="10056939at2759"/>
<dbReference type="InterPro" id="IPR006563">
    <property type="entry name" value="POX_dom"/>
</dbReference>
<dbReference type="OMA" id="NSHTREW"/>
<dbReference type="InterPro" id="IPR050224">
    <property type="entry name" value="TALE_homeobox"/>
</dbReference>
<evidence type="ECO:0000256" key="7">
    <source>
        <dbReference type="ARBA" id="ARBA00023242"/>
    </source>
</evidence>
<dbReference type="PANTHER" id="PTHR11850">
    <property type="entry name" value="HOMEOBOX PROTEIN TRANSCRIPTION FACTORS"/>
    <property type="match status" value="1"/>
</dbReference>
<comment type="subcellular location">
    <subcellularLocation>
        <location evidence="1 8">Nucleus</location>
    </subcellularLocation>
</comment>
<comment type="caution">
    <text evidence="10">The sequence shown here is derived from an EMBL/GenBank/DDBJ whole genome shotgun (WGS) entry which is preliminary data.</text>
</comment>
<evidence type="ECO:0000256" key="4">
    <source>
        <dbReference type="ARBA" id="ARBA00023125"/>
    </source>
</evidence>
<dbReference type="SMART" id="SM00574">
    <property type="entry name" value="POX"/>
    <property type="match status" value="1"/>
</dbReference>
<dbReference type="FunCoup" id="A0A200QDA3">
    <property type="interactions" value="283"/>
</dbReference>
<dbReference type="InterPro" id="IPR001356">
    <property type="entry name" value="HD"/>
</dbReference>
<evidence type="ECO:0000313" key="11">
    <source>
        <dbReference type="Proteomes" id="UP000195402"/>
    </source>
</evidence>
<dbReference type="EMBL" id="MVGT01002328">
    <property type="protein sequence ID" value="OVA08466.1"/>
    <property type="molecule type" value="Genomic_DNA"/>
</dbReference>
<feature type="DNA-binding region" description="Homeobox" evidence="8">
    <location>
        <begin position="470"/>
        <end position="532"/>
    </location>
</feature>
<name>A0A200QDA3_MACCD</name>
<feature type="domain" description="Homeobox" evidence="9">
    <location>
        <begin position="468"/>
        <end position="531"/>
    </location>
</feature>
<dbReference type="SUPFAM" id="SSF46689">
    <property type="entry name" value="Homeodomain-like"/>
    <property type="match status" value="1"/>
</dbReference>
<keyword evidence="7 8" id="KW-0539">Nucleus</keyword>
<dbReference type="CDD" id="cd00086">
    <property type="entry name" value="homeodomain"/>
    <property type="match status" value="1"/>
</dbReference>
<proteinExistence type="inferred from homology"/>
<gene>
    <name evidence="10" type="ORF">BVC80_209g202</name>
</gene>
<dbReference type="GO" id="GO:0006355">
    <property type="term" value="P:regulation of DNA-templated transcription"/>
    <property type="evidence" value="ECO:0007669"/>
    <property type="project" value="InterPro"/>
</dbReference>
<keyword evidence="3" id="KW-0805">Transcription regulation</keyword>
<dbReference type="AlphaFoldDB" id="A0A200QDA3"/>
<evidence type="ECO:0000256" key="6">
    <source>
        <dbReference type="ARBA" id="ARBA00023163"/>
    </source>
</evidence>
<dbReference type="Pfam" id="PF05920">
    <property type="entry name" value="Homeobox_KN"/>
    <property type="match status" value="1"/>
</dbReference>
<dbReference type="Pfam" id="PF07526">
    <property type="entry name" value="POX"/>
    <property type="match status" value="1"/>
</dbReference>
<dbReference type="InterPro" id="IPR009057">
    <property type="entry name" value="Homeodomain-like_sf"/>
</dbReference>
<protein>
    <submittedName>
        <fullName evidence="10">Homeobox domain</fullName>
    </submittedName>
</protein>
<comment type="similarity">
    <text evidence="2">Belongs to the TALE/BELL homeobox family.</text>
</comment>
<evidence type="ECO:0000259" key="9">
    <source>
        <dbReference type="PROSITE" id="PS50071"/>
    </source>
</evidence>
<reference evidence="10 11" key="1">
    <citation type="journal article" date="2017" name="Mol. Plant">
        <title>The Genome of Medicinal Plant Macleaya cordata Provides New Insights into Benzylisoquinoline Alkaloids Metabolism.</title>
        <authorList>
            <person name="Liu X."/>
            <person name="Liu Y."/>
            <person name="Huang P."/>
            <person name="Ma Y."/>
            <person name="Qing Z."/>
            <person name="Tang Q."/>
            <person name="Cao H."/>
            <person name="Cheng P."/>
            <person name="Zheng Y."/>
            <person name="Yuan Z."/>
            <person name="Zhou Y."/>
            <person name="Liu J."/>
            <person name="Tang Z."/>
            <person name="Zhuo Y."/>
            <person name="Zhang Y."/>
            <person name="Yu L."/>
            <person name="Huang J."/>
            <person name="Yang P."/>
            <person name="Peng Q."/>
            <person name="Zhang J."/>
            <person name="Jiang W."/>
            <person name="Zhang Z."/>
            <person name="Lin K."/>
            <person name="Ro D.K."/>
            <person name="Chen X."/>
            <person name="Xiong X."/>
            <person name="Shang Y."/>
            <person name="Huang S."/>
            <person name="Zeng J."/>
        </authorList>
    </citation>
    <scope>NUCLEOTIDE SEQUENCE [LARGE SCALE GENOMIC DNA]</scope>
    <source>
        <strain evidence="11">cv. BLH2017</strain>
        <tissue evidence="10">Root</tissue>
    </source>
</reference>
<sequence>MEDETFNVSDYAVQNPINGIMSNMGSLVQSDQMDLNSCTQIMDRYCLLSALHGEPTTNRQIENFGAIIDPEASVSRNPSVRSSTSIFDTGLQEQIFRGGSLSASSLANVLATSIDLHENLNGVRISSDSELPLGDLSSVISNVYGVNTSNSSLYTSMNCQRNEIQSDTELLALEKYASLNGQLNSKWGYHKSSGPQELAGKTPTRTVCQPQHFIGNSCMPCCSLSGKSIEPSIIDVPAIPDWSSDISCSGSFGEIGLGSEQTSSYEEPSLGLCSYRPGLSHESSGSNYLHVLQQMLSEVASFSLGDLENPSGSQEQSGIGTKTSFSSNGCAEKGILLTGSDEFPYSAEESRCKGQRKLMLQRREVEGKNAQLLGLLQLVDRKYNQCLNEIHTVISAFRAATELDAQIYTRFTLHTISSAYKNLRDKIANQILMDQECLSRQSTRDDRSFESSFIQNQWALQQLRRNGHRLWRPQRGLPEKSVSVLRAWMFQNFLHPYPNDAEKHLLAIRSGLTRSQVSNWFINARVRLWKPMIEEMHAEINHRKIYQIEDVINRDQRNNIAIHDQNFLMN</sequence>
<dbReference type="SMART" id="SM00389">
    <property type="entry name" value="HOX"/>
    <property type="match status" value="1"/>
</dbReference>
<keyword evidence="11" id="KW-1185">Reference proteome</keyword>
<dbReference type="Proteomes" id="UP000195402">
    <property type="component" value="Unassembled WGS sequence"/>
</dbReference>
<keyword evidence="5 8" id="KW-0371">Homeobox</keyword>
<evidence type="ECO:0000256" key="5">
    <source>
        <dbReference type="ARBA" id="ARBA00023155"/>
    </source>
</evidence>
<dbReference type="InterPro" id="IPR008422">
    <property type="entry name" value="KN_HD"/>
</dbReference>
<dbReference type="STRING" id="56857.A0A200QDA3"/>
<dbReference type="GO" id="GO:0003677">
    <property type="term" value="F:DNA binding"/>
    <property type="evidence" value="ECO:0007669"/>
    <property type="project" value="UniProtKB-UniRule"/>
</dbReference>
<evidence type="ECO:0000313" key="10">
    <source>
        <dbReference type="EMBL" id="OVA08466.1"/>
    </source>
</evidence>
<organism evidence="10 11">
    <name type="scientific">Macleaya cordata</name>
    <name type="common">Five-seeded plume-poppy</name>
    <name type="synonym">Bocconia cordata</name>
    <dbReference type="NCBI Taxonomy" id="56857"/>
    <lineage>
        <taxon>Eukaryota</taxon>
        <taxon>Viridiplantae</taxon>
        <taxon>Streptophyta</taxon>
        <taxon>Embryophyta</taxon>
        <taxon>Tracheophyta</taxon>
        <taxon>Spermatophyta</taxon>
        <taxon>Magnoliopsida</taxon>
        <taxon>Ranunculales</taxon>
        <taxon>Papaveraceae</taxon>
        <taxon>Papaveroideae</taxon>
        <taxon>Macleaya</taxon>
    </lineage>
</organism>
<accession>A0A200QDA3</accession>
<evidence type="ECO:0000256" key="2">
    <source>
        <dbReference type="ARBA" id="ARBA00006454"/>
    </source>
</evidence>
<dbReference type="Gene3D" id="1.10.10.60">
    <property type="entry name" value="Homeodomain-like"/>
    <property type="match status" value="1"/>
</dbReference>
<evidence type="ECO:0000256" key="1">
    <source>
        <dbReference type="ARBA" id="ARBA00004123"/>
    </source>
</evidence>
<dbReference type="GO" id="GO:0005634">
    <property type="term" value="C:nucleus"/>
    <property type="evidence" value="ECO:0007669"/>
    <property type="project" value="UniProtKB-SubCell"/>
</dbReference>
<keyword evidence="6" id="KW-0804">Transcription</keyword>